<evidence type="ECO:0000313" key="5">
    <source>
        <dbReference type="EMBL" id="OBA26904.1"/>
    </source>
</evidence>
<gene>
    <name evidence="5" type="ORF">HANVADRAFT_24201</name>
</gene>
<comment type="caution">
    <text evidence="5">The sequence shown here is derived from an EMBL/GenBank/DDBJ whole genome shotgun (WGS) entry which is preliminary data.</text>
</comment>
<dbReference type="PANTHER" id="PTHR11606">
    <property type="entry name" value="GLUTAMATE DEHYDROGENASE"/>
    <property type="match status" value="1"/>
</dbReference>
<reference evidence="6" key="1">
    <citation type="journal article" date="2016" name="Proc. Natl. Acad. Sci. U.S.A.">
        <title>Comparative genomics of biotechnologically important yeasts.</title>
        <authorList>
            <person name="Riley R."/>
            <person name="Haridas S."/>
            <person name="Wolfe K.H."/>
            <person name="Lopes M.R."/>
            <person name="Hittinger C.T."/>
            <person name="Goeker M."/>
            <person name="Salamov A.A."/>
            <person name="Wisecaver J.H."/>
            <person name="Long T.M."/>
            <person name="Calvey C.H."/>
            <person name="Aerts A.L."/>
            <person name="Barry K.W."/>
            <person name="Choi C."/>
            <person name="Clum A."/>
            <person name="Coughlan A.Y."/>
            <person name="Deshpande S."/>
            <person name="Douglass A.P."/>
            <person name="Hanson S.J."/>
            <person name="Klenk H.-P."/>
            <person name="LaButti K.M."/>
            <person name="Lapidus A."/>
            <person name="Lindquist E.A."/>
            <person name="Lipzen A.M."/>
            <person name="Meier-Kolthoff J.P."/>
            <person name="Ohm R.A."/>
            <person name="Otillar R.P."/>
            <person name="Pangilinan J.L."/>
            <person name="Peng Y."/>
            <person name="Rokas A."/>
            <person name="Rosa C.A."/>
            <person name="Scheuner C."/>
            <person name="Sibirny A.A."/>
            <person name="Slot J.C."/>
            <person name="Stielow J.B."/>
            <person name="Sun H."/>
            <person name="Kurtzman C.P."/>
            <person name="Blackwell M."/>
            <person name="Grigoriev I.V."/>
            <person name="Jeffries T.W."/>
        </authorList>
    </citation>
    <scope>NUCLEOTIDE SEQUENCE [LARGE SCALE GENOMIC DNA]</scope>
    <source>
        <strain evidence="6">NRRL Y-1626</strain>
    </source>
</reference>
<dbReference type="InterPro" id="IPR056365">
    <property type="entry name" value="NAD-GDH_2nd"/>
</dbReference>
<dbReference type="GO" id="GO:0005739">
    <property type="term" value="C:mitochondrion"/>
    <property type="evidence" value="ECO:0007669"/>
    <property type="project" value="TreeGrafter"/>
</dbReference>
<organism evidence="5 6">
    <name type="scientific">Hanseniaspora valbyensis NRRL Y-1626</name>
    <dbReference type="NCBI Taxonomy" id="766949"/>
    <lineage>
        <taxon>Eukaryota</taxon>
        <taxon>Fungi</taxon>
        <taxon>Dikarya</taxon>
        <taxon>Ascomycota</taxon>
        <taxon>Saccharomycotina</taxon>
        <taxon>Saccharomycetes</taxon>
        <taxon>Saccharomycodales</taxon>
        <taxon>Saccharomycodaceae</taxon>
        <taxon>Hanseniaspora</taxon>
    </lineage>
</organism>
<evidence type="ECO:0000256" key="1">
    <source>
        <dbReference type="ARBA" id="ARBA00006382"/>
    </source>
</evidence>
<dbReference type="Proteomes" id="UP000092321">
    <property type="component" value="Unassembled WGS sequence"/>
</dbReference>
<dbReference type="InterPro" id="IPR006096">
    <property type="entry name" value="Glu/Leu/Phe/Val/Trp_DH_C"/>
</dbReference>
<sequence length="1043" mass="117301">MTGAAGIPDIATLSISSSKDYSSTTNNNIISVSTDDIIDTLDSQGIIPETLIERELSFFINIFNSESDFKKFTSYFNSDIALLTKIISLLYLKKIELGLKSDDDVLDIKEVLTGDKITVLLTTSSKGFADIDSKFLDSNEHEQFHLEAFQTSLNNLSIVVISESEQDLAKNSDKHDQFHLEAFQTSLNNLSIVVISESEQDLAKSDSNLKIVDKIRIAAADVKKQSGPYLQFVSSSEHKDNEEFRLIISFKKGTTTNFYQLFNQLLDYYKIKTHKVHLETYSEGLLLFSFYFTQSDNESKTNLETTLSQILKETSLIYCLPIVQDIVGSSSTSSDDSNFVLSPQEKSYFKIASCFVYHFIDRLAFHNNGADLITYSTPQVSDVLTTYQQILKQQSFSEQLIANVLFKYKKLVVKLFKTFALTHYPKELQTESILKQTLSYQRILTGIEPFHSDEEFDEFLKANVDDQSPDYLILQSLKTFNDSILKTNFFMNEKLAISFRLNPSLIFNKKSLIFPEVPFGVFFVVGSHFHGFHIRFRDIARGGIRIVKSFNEASYELNMKSMLEENYNLAFTQQKKNKDIPESGSKGVILMKYGFISDEAIKNAFEKYADSIIDILDFQSPKYVDLYGKREILFFGPDENTAGFCDFATLYAKSRGCSWWKSFLTGKSQSLGGIPHDEYGMTSLSVRAFIEGVYEKLGLTETPLMKFQTGGPRGDLGSNEILLSTDNETYVGMVDGSGTLVDPQGLNREELVRLAKLRVPVENFNTSLLSKDGFFVSVKDMNVKLPNGIVVSDGTVFRNKIHSEYLFQFLPKVDVFVPCGGRPASININNIDLFLDSKTGKSKIKIIAEGANLFITQDCRLKLEQAGCVLIKDSSANKGGVTSSSMEVLASLALNDSDFVNKFIKNVDGVYDSYVKFIQAKVCANATAEFDQLWALNQSTGKPISILSDELSVAINKLNDDLIDCKELFAHDLKFKEHLLIDKIIPQVLFETSSQTKEEVVANIPENYVNAMLSVYLASNYVYKYGAEPNMGKFLAFISELKN</sequence>
<evidence type="ECO:0000259" key="4">
    <source>
        <dbReference type="SMART" id="SM00839"/>
    </source>
</evidence>
<evidence type="ECO:0000313" key="6">
    <source>
        <dbReference type="Proteomes" id="UP000092321"/>
    </source>
</evidence>
<dbReference type="Pfam" id="PF23152">
    <property type="entry name" value="GDH_2nd"/>
    <property type="match status" value="1"/>
</dbReference>
<dbReference type="GO" id="GO:0004352">
    <property type="term" value="F:glutamate dehydrogenase (NAD+) activity"/>
    <property type="evidence" value="ECO:0007669"/>
    <property type="project" value="TreeGrafter"/>
</dbReference>
<dbReference type="SUPFAM" id="SSF53223">
    <property type="entry name" value="Aminoacid dehydrogenase-like, N-terminal domain"/>
    <property type="match status" value="1"/>
</dbReference>
<dbReference type="GO" id="GO:0006538">
    <property type="term" value="P:L-glutamate catabolic process"/>
    <property type="evidence" value="ECO:0007669"/>
    <property type="project" value="TreeGrafter"/>
</dbReference>
<proteinExistence type="inferred from homology"/>
<dbReference type="Pfam" id="PF00208">
    <property type="entry name" value="ELFV_dehydrog"/>
    <property type="match status" value="1"/>
</dbReference>
<feature type="domain" description="Glutamate/phenylalanine/leucine/valine/L-tryptophan dehydrogenase C-terminal" evidence="4">
    <location>
        <begin position="673"/>
        <end position="941"/>
    </location>
</feature>
<comment type="similarity">
    <text evidence="1">Belongs to the Glu/Leu/Phe/Val dehydrogenases family.</text>
</comment>
<dbReference type="SUPFAM" id="SSF51735">
    <property type="entry name" value="NAD(P)-binding Rossmann-fold domains"/>
    <property type="match status" value="1"/>
</dbReference>
<dbReference type="SMART" id="SM00839">
    <property type="entry name" value="ELFV_dehydrog"/>
    <property type="match status" value="1"/>
</dbReference>
<keyword evidence="6" id="KW-1185">Reference proteome</keyword>
<evidence type="ECO:0000256" key="3">
    <source>
        <dbReference type="ARBA" id="ARBA00023027"/>
    </source>
</evidence>
<dbReference type="PANTHER" id="PTHR11606:SF24">
    <property type="entry name" value="NAD-SPECIFIC GLUTAMATE DEHYDROGENASE"/>
    <property type="match status" value="1"/>
</dbReference>
<evidence type="ECO:0000256" key="2">
    <source>
        <dbReference type="ARBA" id="ARBA00023002"/>
    </source>
</evidence>
<dbReference type="AlphaFoldDB" id="A0A1B7TDU8"/>
<protein>
    <recommendedName>
        <fullName evidence="4">Glutamate/phenylalanine/leucine/valine/L-tryptophan dehydrogenase C-terminal domain-containing protein</fullName>
    </recommendedName>
</protein>
<keyword evidence="2" id="KW-0560">Oxidoreductase</keyword>
<dbReference type="EMBL" id="LXPE01000012">
    <property type="protein sequence ID" value="OBA26904.1"/>
    <property type="molecule type" value="Genomic_DNA"/>
</dbReference>
<dbReference type="InterPro" id="IPR036291">
    <property type="entry name" value="NAD(P)-bd_dom_sf"/>
</dbReference>
<name>A0A1B7TDU8_9ASCO</name>
<dbReference type="OrthoDB" id="184415at2759"/>
<dbReference type="InterPro" id="IPR046346">
    <property type="entry name" value="Aminoacid_DH-like_N_sf"/>
</dbReference>
<keyword evidence="3" id="KW-0520">NAD</keyword>
<dbReference type="Gene3D" id="3.40.50.720">
    <property type="entry name" value="NAD(P)-binding Rossmann-like Domain"/>
    <property type="match status" value="1"/>
</dbReference>
<accession>A0A1B7TDU8</accession>